<sequence>MKDIQNRINKLREKLSTDNDIYSRTLTIFDIEIEKLKLQIKKIQIRKERFRKTYKK</sequence>
<evidence type="ECO:0000313" key="2">
    <source>
        <dbReference type="EMBL" id="CAG5079900.1"/>
    </source>
</evidence>
<dbReference type="KEGG" id="ptan:CRYO30217_01113"/>
<dbReference type="AlphaFoldDB" id="A0A916JL59"/>
<proteinExistence type="predicted"/>
<evidence type="ECO:0000313" key="3">
    <source>
        <dbReference type="Proteomes" id="UP000683507"/>
    </source>
</evidence>
<evidence type="ECO:0000256" key="1">
    <source>
        <dbReference type="SAM" id="Coils"/>
    </source>
</evidence>
<reference evidence="2" key="1">
    <citation type="submission" date="2021-04" db="EMBL/GenBank/DDBJ databases">
        <authorList>
            <person name="Rodrigo-Torres L."/>
            <person name="Arahal R. D."/>
            <person name="Lucena T."/>
        </authorList>
    </citation>
    <scope>NUCLEOTIDE SEQUENCE</scope>
    <source>
        <strain evidence="2">AS29M-1</strain>
    </source>
</reference>
<organism evidence="2 3">
    <name type="scientific">Parvicella tangerina</name>
    <dbReference type="NCBI Taxonomy" id="2829795"/>
    <lineage>
        <taxon>Bacteria</taxon>
        <taxon>Pseudomonadati</taxon>
        <taxon>Bacteroidota</taxon>
        <taxon>Flavobacteriia</taxon>
        <taxon>Flavobacteriales</taxon>
        <taxon>Parvicellaceae</taxon>
        <taxon>Parvicella</taxon>
    </lineage>
</organism>
<accession>A0A916JL59</accession>
<name>A0A916JL59_9FLAO</name>
<dbReference type="RefSeq" id="WP_258541331.1">
    <property type="nucleotide sequence ID" value="NZ_OU015584.1"/>
</dbReference>
<dbReference type="EMBL" id="OU015584">
    <property type="protein sequence ID" value="CAG5079900.1"/>
    <property type="molecule type" value="Genomic_DNA"/>
</dbReference>
<gene>
    <name evidence="2" type="ORF">CRYO30217_01113</name>
</gene>
<keyword evidence="1" id="KW-0175">Coiled coil</keyword>
<protein>
    <submittedName>
        <fullName evidence="2">Uncharacterized protein</fullName>
    </submittedName>
</protein>
<keyword evidence="3" id="KW-1185">Reference proteome</keyword>
<dbReference type="Proteomes" id="UP000683507">
    <property type="component" value="Chromosome"/>
</dbReference>
<feature type="coiled-coil region" evidence="1">
    <location>
        <begin position="1"/>
        <end position="53"/>
    </location>
</feature>